<dbReference type="Proteomes" id="UP000030758">
    <property type="component" value="Unassembled WGS sequence"/>
</dbReference>
<evidence type="ECO:0000313" key="4">
    <source>
        <dbReference type="Proteomes" id="UP000030764"/>
    </source>
</evidence>
<proteinExistence type="predicted"/>
<feature type="signal peptide" evidence="1">
    <location>
        <begin position="1"/>
        <end position="22"/>
    </location>
</feature>
<dbReference type="EMBL" id="KL367474">
    <property type="protein sequence ID" value="KFD73334.1"/>
    <property type="molecule type" value="Genomic_DNA"/>
</dbReference>
<protein>
    <submittedName>
        <fullName evidence="3">Uncharacterized protein</fullName>
    </submittedName>
</protein>
<reference evidence="3 4" key="1">
    <citation type="journal article" date="2014" name="Nat. Genet.">
        <title>Genome and transcriptome of the porcine whipworm Trichuris suis.</title>
        <authorList>
            <person name="Jex A.R."/>
            <person name="Nejsum P."/>
            <person name="Schwarz E.M."/>
            <person name="Hu L."/>
            <person name="Young N.D."/>
            <person name="Hall R.S."/>
            <person name="Korhonen P.K."/>
            <person name="Liao S."/>
            <person name="Thamsborg S."/>
            <person name="Xia J."/>
            <person name="Xu P."/>
            <person name="Wang S."/>
            <person name="Scheerlinck J.P."/>
            <person name="Hofmann A."/>
            <person name="Sternberg P.W."/>
            <person name="Wang J."/>
            <person name="Gasser R.B."/>
        </authorList>
    </citation>
    <scope>NUCLEOTIDE SEQUENCE [LARGE SCALE GENOMIC DNA]</scope>
    <source>
        <strain evidence="3">DCEP-RM93F</strain>
        <strain evidence="2">DCEP-RM93M</strain>
    </source>
</reference>
<dbReference type="AlphaFoldDB" id="A0A085NV38"/>
<evidence type="ECO:0000256" key="1">
    <source>
        <dbReference type="SAM" id="SignalP"/>
    </source>
</evidence>
<dbReference type="Proteomes" id="UP000030764">
    <property type="component" value="Unassembled WGS sequence"/>
</dbReference>
<gene>
    <name evidence="2" type="ORF">M513_04617</name>
    <name evidence="3" type="ORF">M514_04617</name>
</gene>
<keyword evidence="4" id="KW-1185">Reference proteome</keyword>
<evidence type="ECO:0000313" key="3">
    <source>
        <dbReference type="EMBL" id="KFD73334.1"/>
    </source>
</evidence>
<dbReference type="EMBL" id="KL363207">
    <property type="protein sequence ID" value="KFD54470.1"/>
    <property type="molecule type" value="Genomic_DNA"/>
</dbReference>
<evidence type="ECO:0000313" key="2">
    <source>
        <dbReference type="EMBL" id="KFD54470.1"/>
    </source>
</evidence>
<name>A0A085NV38_9BILA</name>
<feature type="chain" id="PRO_5010405447" evidence="1">
    <location>
        <begin position="23"/>
        <end position="165"/>
    </location>
</feature>
<keyword evidence="1" id="KW-0732">Signal</keyword>
<organism evidence="3">
    <name type="scientific">Trichuris suis</name>
    <name type="common">pig whipworm</name>
    <dbReference type="NCBI Taxonomy" id="68888"/>
    <lineage>
        <taxon>Eukaryota</taxon>
        <taxon>Metazoa</taxon>
        <taxon>Ecdysozoa</taxon>
        <taxon>Nematoda</taxon>
        <taxon>Enoplea</taxon>
        <taxon>Dorylaimia</taxon>
        <taxon>Trichinellida</taxon>
        <taxon>Trichuridae</taxon>
        <taxon>Trichuris</taxon>
    </lineage>
</organism>
<sequence>MAAASLGALMLVSLFRFYNVDGLPASIPNWEQRDKQVHWPTYVNWYPTEAAAETQANSEPSQWPLQNGNVMQQVKVADTYEALPLPFQGKNFRRLRNLKKMARRGIGWQPLKRDVLKQLTFLDQLNNEKNREIPQSQLTEDAYNTKNAVLSSDPSIYPSERLHGK</sequence>
<accession>A0A085NV38</accession>